<dbReference type="InterPro" id="IPR010982">
    <property type="entry name" value="Lambda_DNA-bd_dom_sf"/>
</dbReference>
<dbReference type="InterPro" id="IPR011990">
    <property type="entry name" value="TPR-like_helical_dom_sf"/>
</dbReference>
<organism evidence="2 3">
    <name type="scientific">Aquibacillus halophilus</name>
    <dbReference type="NCBI Taxonomy" id="930132"/>
    <lineage>
        <taxon>Bacteria</taxon>
        <taxon>Bacillati</taxon>
        <taxon>Bacillota</taxon>
        <taxon>Bacilli</taxon>
        <taxon>Bacillales</taxon>
        <taxon>Bacillaceae</taxon>
        <taxon>Aquibacillus</taxon>
    </lineage>
</organism>
<dbReference type="Pfam" id="PF01381">
    <property type="entry name" value="HTH_3"/>
    <property type="match status" value="1"/>
</dbReference>
<dbReference type="Proteomes" id="UP000799092">
    <property type="component" value="Unassembled WGS sequence"/>
</dbReference>
<dbReference type="Gene3D" id="1.25.40.10">
    <property type="entry name" value="Tetratricopeptide repeat domain"/>
    <property type="match status" value="1"/>
</dbReference>
<dbReference type="SMART" id="SM00028">
    <property type="entry name" value="TPR"/>
    <property type="match status" value="3"/>
</dbReference>
<evidence type="ECO:0000259" key="1">
    <source>
        <dbReference type="PROSITE" id="PS50943"/>
    </source>
</evidence>
<gene>
    <name evidence="2" type="ORF">GH741_18155</name>
</gene>
<dbReference type="SUPFAM" id="SSF47413">
    <property type="entry name" value="lambda repressor-like DNA-binding domains"/>
    <property type="match status" value="1"/>
</dbReference>
<dbReference type="InterPro" id="IPR019734">
    <property type="entry name" value="TPR_rpt"/>
</dbReference>
<dbReference type="Pfam" id="PF13181">
    <property type="entry name" value="TPR_8"/>
    <property type="match status" value="1"/>
</dbReference>
<dbReference type="EMBL" id="WJNG01000017">
    <property type="protein sequence ID" value="MRH44572.1"/>
    <property type="molecule type" value="Genomic_DNA"/>
</dbReference>
<comment type="caution">
    <text evidence="2">The sequence shown here is derived from an EMBL/GenBank/DDBJ whole genome shotgun (WGS) entry which is preliminary data.</text>
</comment>
<dbReference type="SMART" id="SM00530">
    <property type="entry name" value="HTH_XRE"/>
    <property type="match status" value="1"/>
</dbReference>
<protein>
    <submittedName>
        <fullName evidence="2">Helix-turn-helix domain-containing protein</fullName>
    </submittedName>
</protein>
<dbReference type="GO" id="GO:0003677">
    <property type="term" value="F:DNA binding"/>
    <property type="evidence" value="ECO:0007669"/>
    <property type="project" value="InterPro"/>
</dbReference>
<sequence length="422" mass="50171">MDVGPFIKLQRIKQNMKQEDLAKGIVSESYLSKIENQKTNASSKVIQMLFRRLGVGNSDNEDVYIKEKCNEWFKMLFGTTDKEELRRRYDELEGLISLCYTDIQTQFEIFKVRYYLLIDDQSKSLEQLLMLKELRDSFNEVELFFWYKFVGNYHSYTEEFNLAMRFYKLAEEKLELLDLDESESADLNYTIAVTYSKLRDTLKVIDYITKALKFYRKNYHLTRCGQGHILLGISYRRIRMFDKAIENYNLADEISKINNNQELKRLVNINLGYLYASKRESKKAVSYFELVLEDKEATNKDLLIAITSLAEEYYYTNELDKKRTVIDQGLKLLTKLEASGDKYRYFHMKLHAHFYLLTEKFDKFESLVIEELIPYLQKQNDIGSIVTYGTLMGWYFEQAKKYKFATHYYKLSNNAYGQLIQI</sequence>
<dbReference type="Gene3D" id="1.10.260.40">
    <property type="entry name" value="lambda repressor-like DNA-binding domains"/>
    <property type="match status" value="1"/>
</dbReference>
<dbReference type="RefSeq" id="WP_153738184.1">
    <property type="nucleotide sequence ID" value="NZ_WJNG01000017.1"/>
</dbReference>
<evidence type="ECO:0000313" key="3">
    <source>
        <dbReference type="Proteomes" id="UP000799092"/>
    </source>
</evidence>
<name>A0A6A8DTL5_9BACI</name>
<dbReference type="PROSITE" id="PS50943">
    <property type="entry name" value="HTH_CROC1"/>
    <property type="match status" value="1"/>
</dbReference>
<dbReference type="InterPro" id="IPR001387">
    <property type="entry name" value="Cro/C1-type_HTH"/>
</dbReference>
<reference evidence="2" key="1">
    <citation type="submission" date="2019-11" db="EMBL/GenBank/DDBJ databases">
        <authorList>
            <person name="Li J."/>
        </authorList>
    </citation>
    <scope>NUCLEOTIDE SEQUENCE</scope>
    <source>
        <strain evidence="2">B6B</strain>
    </source>
</reference>
<dbReference type="OrthoDB" id="252257at2"/>
<accession>A0A6A8DTL5</accession>
<dbReference type="CDD" id="cd00093">
    <property type="entry name" value="HTH_XRE"/>
    <property type="match status" value="1"/>
</dbReference>
<evidence type="ECO:0000313" key="2">
    <source>
        <dbReference type="EMBL" id="MRH44572.1"/>
    </source>
</evidence>
<feature type="domain" description="HTH cro/C1-type" evidence="1">
    <location>
        <begin position="7"/>
        <end position="55"/>
    </location>
</feature>
<keyword evidence="3" id="KW-1185">Reference proteome</keyword>
<dbReference type="SUPFAM" id="SSF48452">
    <property type="entry name" value="TPR-like"/>
    <property type="match status" value="1"/>
</dbReference>
<proteinExistence type="predicted"/>
<dbReference type="AlphaFoldDB" id="A0A6A8DTL5"/>